<organism evidence="1">
    <name type="scientific">Myoviridae sp. ct1Js5</name>
    <dbReference type="NCBI Taxonomy" id="2826601"/>
    <lineage>
        <taxon>Viruses</taxon>
        <taxon>Duplodnaviria</taxon>
        <taxon>Heunggongvirae</taxon>
        <taxon>Uroviricota</taxon>
        <taxon>Caudoviricetes</taxon>
    </lineage>
</organism>
<evidence type="ECO:0000313" key="1">
    <source>
        <dbReference type="EMBL" id="DAD78862.1"/>
    </source>
</evidence>
<accession>A0A8S5M9D6</accession>
<name>A0A8S5M9D6_9CAUD</name>
<proteinExistence type="predicted"/>
<reference evidence="1" key="1">
    <citation type="journal article" date="2021" name="Proc. Natl. Acad. Sci. U.S.A.">
        <title>A Catalog of Tens of Thousands of Viruses from Human Metagenomes Reveals Hidden Associations with Chronic Diseases.</title>
        <authorList>
            <person name="Tisza M.J."/>
            <person name="Buck C.B."/>
        </authorList>
    </citation>
    <scope>NUCLEOTIDE SEQUENCE</scope>
    <source>
        <strain evidence="1">Ct1Js5</strain>
    </source>
</reference>
<sequence>MLKRNKIINKIFGYMKKGLYFYRRNFILIKPNL</sequence>
<dbReference type="EMBL" id="BK014852">
    <property type="protein sequence ID" value="DAD78862.1"/>
    <property type="molecule type" value="Genomic_DNA"/>
</dbReference>
<protein>
    <submittedName>
        <fullName evidence="1">Uncharacterized protein</fullName>
    </submittedName>
</protein>